<reference evidence="1 2" key="1">
    <citation type="journal article" date="2021" name="Hortic Res">
        <title>High-quality reference genome and annotation aids understanding of berry development for evergreen blueberry (Vaccinium darrowii).</title>
        <authorList>
            <person name="Yu J."/>
            <person name="Hulse-Kemp A.M."/>
            <person name="Babiker E."/>
            <person name="Staton M."/>
        </authorList>
    </citation>
    <scope>NUCLEOTIDE SEQUENCE [LARGE SCALE GENOMIC DNA]</scope>
    <source>
        <strain evidence="2">cv. NJ 8807/NJ 8810</strain>
        <tissue evidence="1">Young leaf</tissue>
    </source>
</reference>
<proteinExistence type="predicted"/>
<dbReference type="EMBL" id="CM037157">
    <property type="protein sequence ID" value="KAH7848293.1"/>
    <property type="molecule type" value="Genomic_DNA"/>
</dbReference>
<evidence type="ECO:0000313" key="1">
    <source>
        <dbReference type="EMBL" id="KAH7848293.1"/>
    </source>
</evidence>
<gene>
    <name evidence="1" type="ORF">Vadar_000852</name>
</gene>
<comment type="caution">
    <text evidence="1">The sequence shown here is derived from an EMBL/GenBank/DDBJ whole genome shotgun (WGS) entry which is preliminary data.</text>
</comment>
<protein>
    <submittedName>
        <fullName evidence="1">Uncharacterized protein</fullName>
    </submittedName>
</protein>
<dbReference type="Proteomes" id="UP000828048">
    <property type="component" value="Chromosome 7"/>
</dbReference>
<organism evidence="1 2">
    <name type="scientific">Vaccinium darrowii</name>
    <dbReference type="NCBI Taxonomy" id="229202"/>
    <lineage>
        <taxon>Eukaryota</taxon>
        <taxon>Viridiplantae</taxon>
        <taxon>Streptophyta</taxon>
        <taxon>Embryophyta</taxon>
        <taxon>Tracheophyta</taxon>
        <taxon>Spermatophyta</taxon>
        <taxon>Magnoliopsida</taxon>
        <taxon>eudicotyledons</taxon>
        <taxon>Gunneridae</taxon>
        <taxon>Pentapetalae</taxon>
        <taxon>asterids</taxon>
        <taxon>Ericales</taxon>
        <taxon>Ericaceae</taxon>
        <taxon>Vaccinioideae</taxon>
        <taxon>Vaccinieae</taxon>
        <taxon>Vaccinium</taxon>
    </lineage>
</organism>
<accession>A0ACB7Y472</accession>
<keyword evidence="2" id="KW-1185">Reference proteome</keyword>
<evidence type="ECO:0000313" key="2">
    <source>
        <dbReference type="Proteomes" id="UP000828048"/>
    </source>
</evidence>
<name>A0ACB7Y472_9ERIC</name>
<sequence>MPPLFRALSISEPPIPNRQFHTEMQRREVLNDKYEVLRNLVPNPIKHDRASVVGYSIEYIKELLRTINELKMLVERKRCSKERIERHKTENDGPDPDQSSYNGLRSSWIQRKFKDTEIDVWIIDDEVTIKIAPQKKKINCLLPISKALDELQLDIQHVGDGLVGDNYCFLFTCKICEGSSVCVSAIAEKIIEIADKQYPAIPTLLEKKGSDEVGTFSRL</sequence>